<protein>
    <submittedName>
        <fullName evidence="2">Uncharacterized protein</fullName>
    </submittedName>
</protein>
<accession>A0A5C5FWD9</accession>
<comment type="caution">
    <text evidence="2">The sequence shown here is derived from an EMBL/GenBank/DDBJ whole genome shotgun (WGS) entry which is preliminary data.</text>
</comment>
<feature type="region of interest" description="Disordered" evidence="1">
    <location>
        <begin position="59"/>
        <end position="136"/>
    </location>
</feature>
<sequence>MKGESTRGKKGGGANVVGDPLVVGDSIICIYLVSSLIDPPPTDITPPPAARHALTEQCAPVRRARRPSRRRKQRPLAPLLVSSTLVRNVDSPRTRRLEPACDPSGSRAPAAAPPYPVQPARHPGAHPPHLAPDLGRRRGCAPVRARACVPRAARDDRRPSAQLGGRQADAAALPDGVERCARSPHEHDRPQRDHLVLRLRLSAR</sequence>
<gene>
    <name evidence="2" type="ORF">DMC30DRAFT_395940</name>
</gene>
<name>A0A5C5FWD9_9BASI</name>
<feature type="compositionally biased region" description="Basic residues" evidence="1">
    <location>
        <begin position="62"/>
        <end position="74"/>
    </location>
</feature>
<proteinExistence type="predicted"/>
<feature type="compositionally biased region" description="Basic and acidic residues" evidence="1">
    <location>
        <begin position="176"/>
        <end position="194"/>
    </location>
</feature>
<organism evidence="2 3">
    <name type="scientific">Rhodotorula diobovata</name>
    <dbReference type="NCBI Taxonomy" id="5288"/>
    <lineage>
        <taxon>Eukaryota</taxon>
        <taxon>Fungi</taxon>
        <taxon>Dikarya</taxon>
        <taxon>Basidiomycota</taxon>
        <taxon>Pucciniomycotina</taxon>
        <taxon>Microbotryomycetes</taxon>
        <taxon>Sporidiobolales</taxon>
        <taxon>Sporidiobolaceae</taxon>
        <taxon>Rhodotorula</taxon>
    </lineage>
</organism>
<reference evidence="2 3" key="1">
    <citation type="submission" date="2019-03" db="EMBL/GenBank/DDBJ databases">
        <title>Rhodosporidium diobovatum UCD-FST 08-225 genome sequencing, assembly, and annotation.</title>
        <authorList>
            <person name="Fakankun I.U."/>
            <person name="Fristensky B."/>
            <person name="Levin D.B."/>
        </authorList>
    </citation>
    <scope>NUCLEOTIDE SEQUENCE [LARGE SCALE GENOMIC DNA]</scope>
    <source>
        <strain evidence="2 3">UCD-FST 08-225</strain>
    </source>
</reference>
<feature type="compositionally biased region" description="Basic and acidic residues" evidence="1">
    <location>
        <begin position="90"/>
        <end position="99"/>
    </location>
</feature>
<feature type="region of interest" description="Disordered" evidence="1">
    <location>
        <begin position="151"/>
        <end position="194"/>
    </location>
</feature>
<evidence type="ECO:0000256" key="1">
    <source>
        <dbReference type="SAM" id="MobiDB-lite"/>
    </source>
</evidence>
<dbReference type="EMBL" id="SOZI01000051">
    <property type="protein sequence ID" value="TNY21090.1"/>
    <property type="molecule type" value="Genomic_DNA"/>
</dbReference>
<evidence type="ECO:0000313" key="3">
    <source>
        <dbReference type="Proteomes" id="UP000311382"/>
    </source>
</evidence>
<dbReference type="Proteomes" id="UP000311382">
    <property type="component" value="Unassembled WGS sequence"/>
</dbReference>
<dbReference type="AlphaFoldDB" id="A0A5C5FWD9"/>
<keyword evidence="3" id="KW-1185">Reference proteome</keyword>
<evidence type="ECO:0000313" key="2">
    <source>
        <dbReference type="EMBL" id="TNY21090.1"/>
    </source>
</evidence>